<dbReference type="Gene3D" id="3.30.70.2390">
    <property type="match status" value="1"/>
</dbReference>
<sequence length="405" mass="46236">MQLSQFNIRDRSLFLFYAIILLMLIASIFFYLQTRSNIVAEALNRKKSLTTVFVLHENNQPLLTVVYLYNHQTHQGAIFDIPSNFAVVSSDRSRYVPISSYFNAQKPEEYAQKVKNILYLPDNPFYISMSLKEFSLWTDLIGGIEAFIAVGTKLNYQGESIMLTSGASILDGAKVREYLIAAELTESQSRKEELRKRFAGSMIQQMSRKSHLLANPLVIESLQANSVSNMDNDAMMEFWKTFELLNQENLIVQKVTGTIRTIDNQKFLFPHYDGRLIKEMVTQTLNALDDPQESIINAWPRRIEIQNGTATNGLAQRTARIYESLGYNVVRTSNAESQTVDYTTVIDFSGNLEAAQRVGEVIRTNRIYSFGMHLGLNDLDLVENIDIRIVLGRDFDGRYTQEIVN</sequence>
<dbReference type="PANTHER" id="PTHR33392:SF6">
    <property type="entry name" value="POLYISOPRENYL-TEICHOIC ACID--PEPTIDOGLYCAN TEICHOIC ACID TRANSFERASE TAGU"/>
    <property type="match status" value="1"/>
</dbReference>
<dbReference type="InterPro" id="IPR050922">
    <property type="entry name" value="LytR/CpsA/Psr_CW_biosynth"/>
</dbReference>
<dbReference type="Pfam" id="PF13399">
    <property type="entry name" value="LytR_C"/>
    <property type="match status" value="1"/>
</dbReference>
<accession>A0A968G8X2</accession>
<keyword evidence="1" id="KW-0812">Transmembrane</keyword>
<keyword evidence="1" id="KW-0472">Membrane</keyword>
<evidence type="ECO:0000256" key="1">
    <source>
        <dbReference type="SAM" id="Phobius"/>
    </source>
</evidence>
<protein>
    <submittedName>
        <fullName evidence="3">LCP family protein</fullName>
    </submittedName>
</protein>
<feature type="domain" description="LytR/CpsA/Psr regulator C-terminal" evidence="2">
    <location>
        <begin position="302"/>
        <end position="395"/>
    </location>
</feature>
<dbReference type="AlphaFoldDB" id="A0A968G8X2"/>
<reference evidence="3 4" key="1">
    <citation type="submission" date="2020-03" db="EMBL/GenBank/DDBJ databases">
        <title>Spirochaetal bacteria isolated from arthropods constitute a novel genus Entomospira genus novum within the order Spirochaetales.</title>
        <authorList>
            <person name="Grana-Miraglia L."/>
            <person name="Sikutova S."/>
            <person name="Fingerle V."/>
            <person name="Sing A."/>
            <person name="Castillo-Ramirez S."/>
            <person name="Margos G."/>
            <person name="Rudolf I."/>
        </authorList>
    </citation>
    <scope>NUCLEOTIDE SEQUENCE [LARGE SCALE GENOMIC DNA]</scope>
    <source>
        <strain evidence="3 4">BR193</strain>
    </source>
</reference>
<dbReference type="RefSeq" id="WP_167699714.1">
    <property type="nucleotide sequence ID" value="NZ_CP118174.1"/>
</dbReference>
<keyword evidence="1" id="KW-1133">Transmembrane helix</keyword>
<dbReference type="Gene3D" id="3.40.630.190">
    <property type="entry name" value="LCP protein"/>
    <property type="match status" value="1"/>
</dbReference>
<feature type="transmembrane region" description="Helical" evidence="1">
    <location>
        <begin position="12"/>
        <end position="32"/>
    </location>
</feature>
<evidence type="ECO:0000259" key="2">
    <source>
        <dbReference type="Pfam" id="PF13399"/>
    </source>
</evidence>
<keyword evidence="4" id="KW-1185">Reference proteome</keyword>
<evidence type="ECO:0000313" key="4">
    <source>
        <dbReference type="Proteomes" id="UP000711995"/>
    </source>
</evidence>
<evidence type="ECO:0000313" key="3">
    <source>
        <dbReference type="EMBL" id="NIZ40102.1"/>
    </source>
</evidence>
<proteinExistence type="predicted"/>
<organism evidence="3 4">
    <name type="scientific">Entomospira entomophila</name>
    <dbReference type="NCBI Taxonomy" id="2719988"/>
    <lineage>
        <taxon>Bacteria</taxon>
        <taxon>Pseudomonadati</taxon>
        <taxon>Spirochaetota</taxon>
        <taxon>Spirochaetia</taxon>
        <taxon>Spirochaetales</taxon>
        <taxon>Spirochaetaceae</taxon>
        <taxon>Entomospira</taxon>
    </lineage>
</organism>
<dbReference type="EMBL" id="JAATLJ010000001">
    <property type="protein sequence ID" value="NIZ40102.1"/>
    <property type="molecule type" value="Genomic_DNA"/>
</dbReference>
<gene>
    <name evidence="3" type="ORF">HCT14_01025</name>
</gene>
<comment type="caution">
    <text evidence="3">The sequence shown here is derived from an EMBL/GenBank/DDBJ whole genome shotgun (WGS) entry which is preliminary data.</text>
</comment>
<dbReference type="InterPro" id="IPR027381">
    <property type="entry name" value="LytR/CpsA/Psr_C"/>
</dbReference>
<dbReference type="Proteomes" id="UP000711995">
    <property type="component" value="Unassembled WGS sequence"/>
</dbReference>
<dbReference type="PANTHER" id="PTHR33392">
    <property type="entry name" value="POLYISOPRENYL-TEICHOIC ACID--PEPTIDOGLYCAN TEICHOIC ACID TRANSFERASE TAGU"/>
    <property type="match status" value="1"/>
</dbReference>
<name>A0A968G8X2_9SPIO</name>